<keyword evidence="6" id="KW-0732">Signal</keyword>
<keyword evidence="7 14" id="KW-0378">Hydrolase</keyword>
<dbReference type="FunFam" id="3.90.132.10:FF:000002">
    <property type="entry name" value="Leishmanolysin like peptidase 2"/>
    <property type="match status" value="1"/>
</dbReference>
<dbReference type="EMBL" id="JAROKS010000014">
    <property type="protein sequence ID" value="KAK1797238.1"/>
    <property type="molecule type" value="Genomic_DNA"/>
</dbReference>
<dbReference type="Pfam" id="PF01457">
    <property type="entry name" value="Peptidase_M8"/>
    <property type="match status" value="1"/>
</dbReference>
<dbReference type="Proteomes" id="UP001239994">
    <property type="component" value="Unassembled WGS sequence"/>
</dbReference>
<dbReference type="Gene3D" id="3.90.132.10">
    <property type="entry name" value="Leishmanolysin , domain 2"/>
    <property type="match status" value="1"/>
</dbReference>
<accession>A0AAD9DY40</accession>
<dbReference type="InterPro" id="IPR001577">
    <property type="entry name" value="Peptidase_M8"/>
</dbReference>
<evidence type="ECO:0000256" key="6">
    <source>
        <dbReference type="ARBA" id="ARBA00022729"/>
    </source>
</evidence>
<keyword evidence="11 15" id="KW-0472">Membrane</keyword>
<gene>
    <name evidence="16" type="ORF">P4O66_008624</name>
</gene>
<evidence type="ECO:0000256" key="15">
    <source>
        <dbReference type="SAM" id="Phobius"/>
    </source>
</evidence>
<comment type="cofactor">
    <cofactor evidence="13 14">
        <name>Zn(2+)</name>
        <dbReference type="ChEBI" id="CHEBI:29105"/>
    </cofactor>
    <text evidence="13 14">Binds 1 zinc ion per subunit.</text>
</comment>
<dbReference type="Gene3D" id="2.30.34.10">
    <property type="entry name" value="Leishmanolysin domain 4"/>
    <property type="match status" value="1"/>
</dbReference>
<keyword evidence="4 15" id="KW-0812">Transmembrane</keyword>
<evidence type="ECO:0000256" key="14">
    <source>
        <dbReference type="RuleBase" id="RU366077"/>
    </source>
</evidence>
<keyword evidence="17" id="KW-1185">Reference proteome</keyword>
<sequence length="549" mass="60972">MNRNATFQPQPIRITTWTPRESHTLLHWEAEKLEVAVSEAVNTVSKLLSVMRVPGRLLLSRDINKYCRFIWRNSSTANFNRCGRANDSYQSERCLGVTPLFACVCICVCFCLCLCLPQSGILAYSAHCQTDSDGRPVAGVMVICRDLLSKEGFSNEHMVQTVIHELFHVLGFSKELFSFWRDCSLSSQMAVGSCSYGQVTNTDETGQKRLYTPGVIKALQAHFNTTHTEMGAPLENQDAGSHGVSSHWEARVLQGSIMTALLVEPSLVQIDPITLSALQDTGWYSVNLGRAQSLMWGENEGALFGSLTTCHKPSAFFCMGSELGCHYLHLHKGACQSDQYLDGCRIYKPLANASECWKEENSRGSSVEEWSGEIFYTDSRCFFSSLVRKDHSSHSVSVAGRCYRHRCTGRNRYQIQVVGSEWLDCPAGKSIQVYGYRGTIFCPDKRLCYYYSVVPPTSTPKPLPSTPHPSIHPSSVHSLIQRPLTSQHSLNFGQTPPFSASADCAGIAMVTVLSISAVLCLLATAMAFYRKCCSVRVRVHAVVEVPYML</sequence>
<comment type="caution">
    <text evidence="16">The sequence shown here is derived from an EMBL/GenBank/DDBJ whole genome shotgun (WGS) entry which is preliminary data.</text>
</comment>
<dbReference type="GO" id="GO:0006508">
    <property type="term" value="P:proteolysis"/>
    <property type="evidence" value="ECO:0007669"/>
    <property type="project" value="UniProtKB-KW"/>
</dbReference>
<keyword evidence="8 13" id="KW-0862">Zinc</keyword>
<keyword evidence="3 14" id="KW-0645">Protease</keyword>
<dbReference type="GO" id="GO:0046872">
    <property type="term" value="F:metal ion binding"/>
    <property type="evidence" value="ECO:0007669"/>
    <property type="project" value="UniProtKB-KW"/>
</dbReference>
<evidence type="ECO:0000256" key="8">
    <source>
        <dbReference type="ARBA" id="ARBA00022833"/>
    </source>
</evidence>
<evidence type="ECO:0000313" key="16">
    <source>
        <dbReference type="EMBL" id="KAK1797238.1"/>
    </source>
</evidence>
<dbReference type="Gene3D" id="3.10.170.20">
    <property type="match status" value="1"/>
</dbReference>
<comment type="subcellular location">
    <subcellularLocation>
        <location evidence="1">Membrane</location>
        <topology evidence="1">Single-pass type I membrane protein</topology>
    </subcellularLocation>
</comment>
<dbReference type="GO" id="GO:0007155">
    <property type="term" value="P:cell adhesion"/>
    <property type="evidence" value="ECO:0007669"/>
    <property type="project" value="InterPro"/>
</dbReference>
<organism evidence="16 17">
    <name type="scientific">Electrophorus voltai</name>
    <dbReference type="NCBI Taxonomy" id="2609070"/>
    <lineage>
        <taxon>Eukaryota</taxon>
        <taxon>Metazoa</taxon>
        <taxon>Chordata</taxon>
        <taxon>Craniata</taxon>
        <taxon>Vertebrata</taxon>
        <taxon>Euteleostomi</taxon>
        <taxon>Actinopterygii</taxon>
        <taxon>Neopterygii</taxon>
        <taxon>Teleostei</taxon>
        <taxon>Ostariophysi</taxon>
        <taxon>Gymnotiformes</taxon>
        <taxon>Gymnotoidei</taxon>
        <taxon>Gymnotidae</taxon>
        <taxon>Electrophorus</taxon>
    </lineage>
</organism>
<dbReference type="PANTHER" id="PTHR10942:SF6">
    <property type="entry name" value="CILIATED LEFT-RIGHT ORGANIZER METALLOPEPTIDASE"/>
    <property type="match status" value="1"/>
</dbReference>
<keyword evidence="5 13" id="KW-0479">Metal-binding</keyword>
<evidence type="ECO:0000256" key="4">
    <source>
        <dbReference type="ARBA" id="ARBA00022692"/>
    </source>
</evidence>
<evidence type="ECO:0000256" key="1">
    <source>
        <dbReference type="ARBA" id="ARBA00004479"/>
    </source>
</evidence>
<dbReference type="SUPFAM" id="SSF55486">
    <property type="entry name" value="Metalloproteases ('zincins'), catalytic domain"/>
    <property type="match status" value="1"/>
</dbReference>
<evidence type="ECO:0000256" key="5">
    <source>
        <dbReference type="ARBA" id="ARBA00022723"/>
    </source>
</evidence>
<feature type="binding site" evidence="13">
    <location>
        <position position="247"/>
    </location>
    <ligand>
        <name>Zn(2+)</name>
        <dbReference type="ChEBI" id="CHEBI:29105"/>
        <note>catalytic</note>
    </ligand>
</feature>
<dbReference type="GO" id="GO:0004222">
    <property type="term" value="F:metalloendopeptidase activity"/>
    <property type="evidence" value="ECO:0007669"/>
    <property type="project" value="UniProtKB-UniRule"/>
</dbReference>
<evidence type="ECO:0000256" key="9">
    <source>
        <dbReference type="ARBA" id="ARBA00022989"/>
    </source>
</evidence>
<feature type="binding site" evidence="13">
    <location>
        <position position="164"/>
    </location>
    <ligand>
        <name>Zn(2+)</name>
        <dbReference type="ChEBI" id="CHEBI:29105"/>
        <note>catalytic</note>
    </ligand>
</feature>
<evidence type="ECO:0000256" key="7">
    <source>
        <dbReference type="ARBA" id="ARBA00022801"/>
    </source>
</evidence>
<dbReference type="AlphaFoldDB" id="A0AAD9DY40"/>
<evidence type="ECO:0000256" key="2">
    <source>
        <dbReference type="ARBA" id="ARBA00005860"/>
    </source>
</evidence>
<evidence type="ECO:0000256" key="11">
    <source>
        <dbReference type="ARBA" id="ARBA00023136"/>
    </source>
</evidence>
<evidence type="ECO:0000256" key="13">
    <source>
        <dbReference type="PIRSR" id="PIRSR601577-2"/>
    </source>
</evidence>
<evidence type="ECO:0000256" key="10">
    <source>
        <dbReference type="ARBA" id="ARBA00023049"/>
    </source>
</evidence>
<protein>
    <recommendedName>
        <fullName evidence="14">Leishmanolysin-like peptidase</fullName>
        <ecNumber evidence="14">3.4.24.-</ecNumber>
    </recommendedName>
</protein>
<name>A0AAD9DY40_9TELE</name>
<feature type="binding site" evidence="13">
    <location>
        <position position="168"/>
    </location>
    <ligand>
        <name>Zn(2+)</name>
        <dbReference type="ChEBI" id="CHEBI:29105"/>
        <note>catalytic</note>
    </ligand>
</feature>
<dbReference type="GO" id="GO:0005737">
    <property type="term" value="C:cytoplasm"/>
    <property type="evidence" value="ECO:0007669"/>
    <property type="project" value="TreeGrafter"/>
</dbReference>
<keyword evidence="10 13" id="KW-0482">Metalloprotease</keyword>
<evidence type="ECO:0000256" key="12">
    <source>
        <dbReference type="PIRSR" id="PIRSR601577-1"/>
    </source>
</evidence>
<evidence type="ECO:0000313" key="17">
    <source>
        <dbReference type="Proteomes" id="UP001239994"/>
    </source>
</evidence>
<proteinExistence type="inferred from homology"/>
<dbReference type="PANTHER" id="PTHR10942">
    <property type="entry name" value="LEISHMANOLYSIN-LIKE PEPTIDASE"/>
    <property type="match status" value="1"/>
</dbReference>
<dbReference type="EC" id="3.4.24.-" evidence="14"/>
<feature type="transmembrane region" description="Helical" evidence="15">
    <location>
        <begin position="505"/>
        <end position="529"/>
    </location>
</feature>
<comment type="similarity">
    <text evidence="2 14">Belongs to the peptidase M8 family.</text>
</comment>
<keyword evidence="9 15" id="KW-1133">Transmembrane helix</keyword>
<evidence type="ECO:0000256" key="3">
    <source>
        <dbReference type="ARBA" id="ARBA00022670"/>
    </source>
</evidence>
<dbReference type="GO" id="GO:0016020">
    <property type="term" value="C:membrane"/>
    <property type="evidence" value="ECO:0007669"/>
    <property type="project" value="UniProtKB-SubCell"/>
</dbReference>
<feature type="active site" evidence="12">
    <location>
        <position position="165"/>
    </location>
</feature>
<reference evidence="16" key="1">
    <citation type="submission" date="2023-03" db="EMBL/GenBank/DDBJ databases">
        <title>Electrophorus voltai genome.</title>
        <authorList>
            <person name="Bian C."/>
        </authorList>
    </citation>
    <scope>NUCLEOTIDE SEQUENCE</scope>
    <source>
        <strain evidence="16">CB-2022</strain>
        <tissue evidence="16">Muscle</tissue>
    </source>
</reference>